<dbReference type="GO" id="GO:0016740">
    <property type="term" value="F:transferase activity"/>
    <property type="evidence" value="ECO:0007669"/>
    <property type="project" value="UniProtKB-ARBA"/>
</dbReference>
<evidence type="ECO:0000256" key="4">
    <source>
        <dbReference type="ARBA" id="ARBA00022490"/>
    </source>
</evidence>
<dbReference type="GO" id="GO:0005737">
    <property type="term" value="C:cytoplasm"/>
    <property type="evidence" value="ECO:0007669"/>
    <property type="project" value="UniProtKB-SubCell"/>
</dbReference>
<evidence type="ECO:0000256" key="2">
    <source>
        <dbReference type="ARBA" id="ARBA00010207"/>
    </source>
</evidence>
<evidence type="ECO:0000313" key="16">
    <source>
        <dbReference type="Proteomes" id="UP000237947"/>
    </source>
</evidence>
<dbReference type="InterPro" id="IPR004188">
    <property type="entry name" value="Phe-tRNA_ligase_II_N"/>
</dbReference>
<evidence type="ECO:0000256" key="9">
    <source>
        <dbReference type="ARBA" id="ARBA00022842"/>
    </source>
</evidence>
<dbReference type="PROSITE" id="PS50862">
    <property type="entry name" value="AA_TRNA_LIGASE_II"/>
    <property type="match status" value="1"/>
</dbReference>
<dbReference type="InterPro" id="IPR010978">
    <property type="entry name" value="tRNA-bd_arm"/>
</dbReference>
<dbReference type="SUPFAM" id="SSF55681">
    <property type="entry name" value="Class II aaRS and biotin synthetases"/>
    <property type="match status" value="1"/>
</dbReference>
<reference evidence="16" key="1">
    <citation type="submission" date="2018-02" db="EMBL/GenBank/DDBJ databases">
        <authorList>
            <person name="Holder M.E."/>
            <person name="Ajami N.J."/>
            <person name="Petrosino J.F."/>
        </authorList>
    </citation>
    <scope>NUCLEOTIDE SEQUENCE [LARGE SCALE GENOMIC DNA]</scope>
    <source>
        <strain evidence="16">CCUG 47711</strain>
    </source>
</reference>
<keyword evidence="7 13" id="KW-0547">Nucleotide-binding</keyword>
<dbReference type="InterPro" id="IPR006195">
    <property type="entry name" value="aa-tRNA-synth_II"/>
</dbReference>
<feature type="binding site" evidence="13">
    <location>
        <position position="269"/>
    </location>
    <ligand>
        <name>Mg(2+)</name>
        <dbReference type="ChEBI" id="CHEBI:18420"/>
        <note>shared with beta subunit</note>
    </ligand>
</feature>
<keyword evidence="8 13" id="KW-0067">ATP-binding</keyword>
<evidence type="ECO:0000256" key="6">
    <source>
        <dbReference type="ARBA" id="ARBA00022723"/>
    </source>
</evidence>
<dbReference type="Pfam" id="PF01409">
    <property type="entry name" value="tRNA-synt_2d"/>
    <property type="match status" value="1"/>
</dbReference>
<dbReference type="AlphaFoldDB" id="A0A2S0KM00"/>
<evidence type="ECO:0000256" key="5">
    <source>
        <dbReference type="ARBA" id="ARBA00022598"/>
    </source>
</evidence>
<dbReference type="Proteomes" id="UP000237947">
    <property type="component" value="Chromosome"/>
</dbReference>
<feature type="domain" description="Aminoacyl-transfer RNA synthetases class-II family profile" evidence="14">
    <location>
        <begin position="119"/>
        <end position="333"/>
    </location>
</feature>
<evidence type="ECO:0000256" key="8">
    <source>
        <dbReference type="ARBA" id="ARBA00022840"/>
    </source>
</evidence>
<comment type="similarity">
    <text evidence="2 13">Belongs to the class-II aminoacyl-tRNA synthetase family. Phe-tRNA synthetase alpha subunit type 1 subfamily.</text>
</comment>
<name>A0A2S0KM00_9FIRM</name>
<keyword evidence="16" id="KW-1185">Reference proteome</keyword>
<dbReference type="InterPro" id="IPR004529">
    <property type="entry name" value="Phe-tRNA-synth_IIc_asu"/>
</dbReference>
<evidence type="ECO:0000313" key="15">
    <source>
        <dbReference type="EMBL" id="AVM42051.1"/>
    </source>
</evidence>
<evidence type="ECO:0000256" key="12">
    <source>
        <dbReference type="ARBA" id="ARBA00049255"/>
    </source>
</evidence>
<dbReference type="GO" id="GO:0005524">
    <property type="term" value="F:ATP binding"/>
    <property type="evidence" value="ECO:0007669"/>
    <property type="project" value="UniProtKB-UniRule"/>
</dbReference>
<dbReference type="GO" id="GO:0000287">
    <property type="term" value="F:magnesium ion binding"/>
    <property type="evidence" value="ECO:0007669"/>
    <property type="project" value="UniProtKB-UniRule"/>
</dbReference>
<dbReference type="PANTHER" id="PTHR11538">
    <property type="entry name" value="PHENYLALANYL-TRNA SYNTHETASE"/>
    <property type="match status" value="1"/>
</dbReference>
<keyword evidence="10 13" id="KW-0648">Protein biosynthesis</keyword>
<sequence>MLQQELETLLKEAVAAINEAQTNSKLQELKQKFLGKKGTLSVILKSIGKASAEERPLLGKLGNEVKNSIQASLDSKEVEILENSSYIDTDFDVSLPGSQIQAASLHPITQMAYDLNDAFLSLNFELFSEDDITSEQYAFDNLNFPKEHPARESMDTYWLKPGATLEELSTEDYEKASKRLCLRPHLTGASVRYLQANGAPARFVYPGQVFRNETTDARHERAFFQYEALIVDKDFSFASGKLLIETILEKVFGHHVPVRMRAGYFPFVEPGFEIDMQCQVCVGKGCSVCNQVGWLEVMPGGVPHPNVLRAAGLDPEEWSGFYINIGLDRLVMMRYGIDDVRLFHSTDLRFLEQYK</sequence>
<proteinExistence type="inferred from homology"/>
<gene>
    <name evidence="13" type="primary">pheS</name>
    <name evidence="15" type="ORF">C5Q98_01855</name>
</gene>
<keyword evidence="11 13" id="KW-0030">Aminoacyl-tRNA synthetase</keyword>
<dbReference type="SUPFAM" id="SSF46589">
    <property type="entry name" value="tRNA-binding arm"/>
    <property type="match status" value="1"/>
</dbReference>
<evidence type="ECO:0000256" key="13">
    <source>
        <dbReference type="HAMAP-Rule" id="MF_00281"/>
    </source>
</evidence>
<dbReference type="HAMAP" id="MF_00281">
    <property type="entry name" value="Phe_tRNA_synth_alpha1"/>
    <property type="match status" value="1"/>
</dbReference>
<keyword evidence="9 13" id="KW-0460">Magnesium</keyword>
<dbReference type="InterPro" id="IPR002319">
    <property type="entry name" value="Phenylalanyl-tRNA_Synthase"/>
</dbReference>
<dbReference type="GO" id="GO:0006432">
    <property type="term" value="P:phenylalanyl-tRNA aminoacylation"/>
    <property type="evidence" value="ECO:0007669"/>
    <property type="project" value="UniProtKB-UniRule"/>
</dbReference>
<dbReference type="GO" id="GO:0004826">
    <property type="term" value="F:phenylalanine-tRNA ligase activity"/>
    <property type="evidence" value="ECO:0007669"/>
    <property type="project" value="UniProtKB-UniRule"/>
</dbReference>
<evidence type="ECO:0000256" key="10">
    <source>
        <dbReference type="ARBA" id="ARBA00022917"/>
    </source>
</evidence>
<evidence type="ECO:0000256" key="3">
    <source>
        <dbReference type="ARBA" id="ARBA00011209"/>
    </source>
</evidence>
<comment type="subcellular location">
    <subcellularLocation>
        <location evidence="1 13">Cytoplasm</location>
    </subcellularLocation>
</comment>
<dbReference type="NCBIfam" id="TIGR00468">
    <property type="entry name" value="pheS"/>
    <property type="match status" value="1"/>
</dbReference>
<dbReference type="KEGG" id="fsa:C5Q98_01855"/>
<dbReference type="Gene3D" id="3.30.930.10">
    <property type="entry name" value="Bira Bifunctional Protein, Domain 2"/>
    <property type="match status" value="1"/>
</dbReference>
<dbReference type="PANTHER" id="PTHR11538:SF41">
    <property type="entry name" value="PHENYLALANINE--TRNA LIGASE, MITOCHONDRIAL"/>
    <property type="match status" value="1"/>
</dbReference>
<dbReference type="GO" id="GO:0000049">
    <property type="term" value="F:tRNA binding"/>
    <property type="evidence" value="ECO:0007669"/>
    <property type="project" value="InterPro"/>
</dbReference>
<dbReference type="EC" id="6.1.1.20" evidence="13"/>
<evidence type="ECO:0000259" key="14">
    <source>
        <dbReference type="PROSITE" id="PS50862"/>
    </source>
</evidence>
<dbReference type="RefSeq" id="WP_106012037.1">
    <property type="nucleotide sequence ID" value="NZ_CP027226.1"/>
</dbReference>
<dbReference type="Pfam" id="PF02912">
    <property type="entry name" value="Phe_tRNA-synt_N"/>
    <property type="match status" value="1"/>
</dbReference>
<comment type="catalytic activity">
    <reaction evidence="12 13">
        <text>tRNA(Phe) + L-phenylalanine + ATP = L-phenylalanyl-tRNA(Phe) + AMP + diphosphate + H(+)</text>
        <dbReference type="Rhea" id="RHEA:19413"/>
        <dbReference type="Rhea" id="RHEA-COMP:9668"/>
        <dbReference type="Rhea" id="RHEA-COMP:9699"/>
        <dbReference type="ChEBI" id="CHEBI:15378"/>
        <dbReference type="ChEBI" id="CHEBI:30616"/>
        <dbReference type="ChEBI" id="CHEBI:33019"/>
        <dbReference type="ChEBI" id="CHEBI:58095"/>
        <dbReference type="ChEBI" id="CHEBI:78442"/>
        <dbReference type="ChEBI" id="CHEBI:78531"/>
        <dbReference type="ChEBI" id="CHEBI:456215"/>
        <dbReference type="EC" id="6.1.1.20"/>
    </reaction>
</comment>
<protein>
    <recommendedName>
        <fullName evidence="13">Phenylalanine--tRNA ligase alpha subunit</fullName>
        <ecNumber evidence="13">6.1.1.20</ecNumber>
    </recommendedName>
    <alternativeName>
        <fullName evidence="13">Phenylalanyl-tRNA synthetase alpha subunit</fullName>
        <shortName evidence="13">PheRS</shortName>
    </alternativeName>
</protein>
<accession>A0A2S0KM00</accession>
<evidence type="ECO:0000256" key="11">
    <source>
        <dbReference type="ARBA" id="ARBA00023146"/>
    </source>
</evidence>
<comment type="cofactor">
    <cofactor evidence="13">
        <name>Mg(2+)</name>
        <dbReference type="ChEBI" id="CHEBI:18420"/>
    </cofactor>
    <text evidence="13">Binds 2 magnesium ions per tetramer.</text>
</comment>
<comment type="subunit">
    <text evidence="3 13">Tetramer of two alpha and two beta subunits.</text>
</comment>
<dbReference type="GO" id="GO:0140096">
    <property type="term" value="F:catalytic activity, acting on a protein"/>
    <property type="evidence" value="ECO:0007669"/>
    <property type="project" value="UniProtKB-ARBA"/>
</dbReference>
<keyword evidence="4 13" id="KW-0963">Cytoplasm</keyword>
<keyword evidence="6 13" id="KW-0479">Metal-binding</keyword>
<evidence type="ECO:0000256" key="1">
    <source>
        <dbReference type="ARBA" id="ARBA00004496"/>
    </source>
</evidence>
<dbReference type="CDD" id="cd00496">
    <property type="entry name" value="PheRS_alpha_core"/>
    <property type="match status" value="1"/>
</dbReference>
<dbReference type="OrthoDB" id="9800719at2"/>
<organism evidence="15 16">
    <name type="scientific">Fastidiosipila sanguinis</name>
    <dbReference type="NCBI Taxonomy" id="236753"/>
    <lineage>
        <taxon>Bacteria</taxon>
        <taxon>Bacillati</taxon>
        <taxon>Bacillota</taxon>
        <taxon>Clostridia</taxon>
        <taxon>Eubacteriales</taxon>
        <taxon>Oscillospiraceae</taxon>
        <taxon>Fastidiosipila</taxon>
    </lineage>
</organism>
<keyword evidence="5 13" id="KW-0436">Ligase</keyword>
<dbReference type="InterPro" id="IPR022911">
    <property type="entry name" value="Phe_tRNA_ligase_alpha1_bac"/>
</dbReference>
<evidence type="ECO:0000256" key="7">
    <source>
        <dbReference type="ARBA" id="ARBA00022741"/>
    </source>
</evidence>
<dbReference type="EMBL" id="CP027226">
    <property type="protein sequence ID" value="AVM42051.1"/>
    <property type="molecule type" value="Genomic_DNA"/>
</dbReference>
<dbReference type="InterPro" id="IPR045864">
    <property type="entry name" value="aa-tRNA-synth_II/BPL/LPL"/>
</dbReference>